<dbReference type="InterPro" id="IPR001054">
    <property type="entry name" value="A/G_cyclase"/>
</dbReference>
<gene>
    <name evidence="4" type="ORF">NWFMUON74_37400</name>
</gene>
<dbReference type="PANTHER" id="PTHR43081:SF1">
    <property type="entry name" value="ADENYLATE CYCLASE, TERMINAL-DIFFERENTIATION SPECIFIC"/>
    <property type="match status" value="1"/>
</dbReference>
<keyword evidence="2" id="KW-1133">Transmembrane helix</keyword>
<dbReference type="InterPro" id="IPR050697">
    <property type="entry name" value="Adenylyl/Guanylyl_Cyclase_3/4"/>
</dbReference>
<evidence type="ECO:0000313" key="5">
    <source>
        <dbReference type="Proteomes" id="UP000516173"/>
    </source>
</evidence>
<feature type="transmembrane region" description="Helical" evidence="2">
    <location>
        <begin position="41"/>
        <end position="67"/>
    </location>
</feature>
<dbReference type="CDD" id="cd07302">
    <property type="entry name" value="CHD"/>
    <property type="match status" value="1"/>
</dbReference>
<dbReference type="InterPro" id="IPR029787">
    <property type="entry name" value="Nucleotide_cyclase"/>
</dbReference>
<dbReference type="GO" id="GO:0035556">
    <property type="term" value="P:intracellular signal transduction"/>
    <property type="evidence" value="ECO:0007669"/>
    <property type="project" value="InterPro"/>
</dbReference>
<evidence type="ECO:0000313" key="4">
    <source>
        <dbReference type="EMBL" id="BCK55968.1"/>
    </source>
</evidence>
<dbReference type="SMART" id="SM00044">
    <property type="entry name" value="CYCc"/>
    <property type="match status" value="1"/>
</dbReference>
<keyword evidence="2" id="KW-0472">Membrane</keyword>
<name>A0A7G1KLE7_9NOCA</name>
<keyword evidence="5" id="KW-1185">Reference proteome</keyword>
<dbReference type="PROSITE" id="PS50125">
    <property type="entry name" value="GUANYLATE_CYCLASE_2"/>
    <property type="match status" value="1"/>
</dbReference>
<evidence type="ECO:0000256" key="1">
    <source>
        <dbReference type="ARBA" id="ARBA00005381"/>
    </source>
</evidence>
<dbReference type="GO" id="GO:0009190">
    <property type="term" value="P:cyclic nucleotide biosynthetic process"/>
    <property type="evidence" value="ECO:0007669"/>
    <property type="project" value="InterPro"/>
</dbReference>
<dbReference type="AlphaFoldDB" id="A0A7G1KLE7"/>
<sequence length="303" mass="32808">MPVTLRGPTPDSGIMLGARLDGHLAETWPPRPGYGLPMPTVIVILLVVVAAAEAVALVVVGVLLSRANRRLRSRRRRPDASRILLSRGRLAVKTVWETANLVREKGFRGAVLSSVEELAAWARVERPDLAKLTPDGNVVIVFSDIEGSTALNEQLGDRAWVKLLDRHDRLVRDLVGTHRGHIVKSQGDGFMIAFAEPEHAVRCSLDVQVALAGADSPRRPTVLVRIGIHMGPSVRRGDDLYGRNVAMAARVAAQAGGGEVLVSEAVRDSICAEPDIALGPEREVELKGFEGTFRLYPAERAQS</sequence>
<dbReference type="Proteomes" id="UP000516173">
    <property type="component" value="Chromosome"/>
</dbReference>
<accession>A0A7G1KLE7</accession>
<dbReference type="GO" id="GO:0004016">
    <property type="term" value="F:adenylate cyclase activity"/>
    <property type="evidence" value="ECO:0007669"/>
    <property type="project" value="UniProtKB-ARBA"/>
</dbReference>
<dbReference type="EMBL" id="AP023396">
    <property type="protein sequence ID" value="BCK55968.1"/>
    <property type="molecule type" value="Genomic_DNA"/>
</dbReference>
<dbReference type="Pfam" id="PF00211">
    <property type="entry name" value="Guanylate_cyc"/>
    <property type="match status" value="1"/>
</dbReference>
<proteinExistence type="inferred from homology"/>
<dbReference type="PANTHER" id="PTHR43081">
    <property type="entry name" value="ADENYLATE CYCLASE, TERMINAL-DIFFERENTIATION SPECIFIC-RELATED"/>
    <property type="match status" value="1"/>
</dbReference>
<dbReference type="KEGG" id="nwl:NWFMUON74_37400"/>
<reference evidence="4 5" key="1">
    <citation type="submission" date="2020-08" db="EMBL/GenBank/DDBJ databases">
        <title>Genome Sequencing of Nocardia wallacei strain FMUON74 and assembly.</title>
        <authorList>
            <person name="Toyokawa M."/>
            <person name="Uesaka K."/>
        </authorList>
    </citation>
    <scope>NUCLEOTIDE SEQUENCE [LARGE SCALE GENOMIC DNA]</scope>
    <source>
        <strain evidence="4 5">FMUON74</strain>
    </source>
</reference>
<keyword evidence="2" id="KW-0812">Transmembrane</keyword>
<dbReference type="Gene3D" id="3.30.70.1230">
    <property type="entry name" value="Nucleotide cyclase"/>
    <property type="match status" value="1"/>
</dbReference>
<dbReference type="SUPFAM" id="SSF55073">
    <property type="entry name" value="Nucleotide cyclase"/>
    <property type="match status" value="1"/>
</dbReference>
<feature type="domain" description="Guanylate cyclase" evidence="3">
    <location>
        <begin position="139"/>
        <end position="252"/>
    </location>
</feature>
<protein>
    <recommendedName>
        <fullName evidence="3">Guanylate cyclase domain-containing protein</fullName>
    </recommendedName>
</protein>
<evidence type="ECO:0000256" key="2">
    <source>
        <dbReference type="SAM" id="Phobius"/>
    </source>
</evidence>
<evidence type="ECO:0000259" key="3">
    <source>
        <dbReference type="PROSITE" id="PS50125"/>
    </source>
</evidence>
<comment type="similarity">
    <text evidence="1">Belongs to the adenylyl cyclase class-3 family.</text>
</comment>
<organism evidence="4 5">
    <name type="scientific">Nocardia wallacei</name>
    <dbReference type="NCBI Taxonomy" id="480035"/>
    <lineage>
        <taxon>Bacteria</taxon>
        <taxon>Bacillati</taxon>
        <taxon>Actinomycetota</taxon>
        <taxon>Actinomycetes</taxon>
        <taxon>Mycobacteriales</taxon>
        <taxon>Nocardiaceae</taxon>
        <taxon>Nocardia</taxon>
    </lineage>
</organism>